<sequence>MDNGDGMAVGWLGHPIFRDKEGRELFVRHMPTFFETFPVVLVDGDGIVRADVPFRRAESKYSVEQVGVTVEFYGGELNGVSYSDPATVKKYARRAQLGENFELDRATLKSDGVFRSSPRGWFTFGHASFALLFFFWHIWHGARTLFRDVFVGIDPDLDAQVEFGAFQKLGDPTTRRQFSEGESPWFTYLNKVYDWFEERLEIQAIADDITSKYVPPHVNIFYCLGGITLTCFLVQVATGFAMTFYYRPTVTEAFAYVQYIMTEANFGWLIRSVHRWSASIMVLMIILHVFLLYLTGGFKKPRELTWVTGVVLAVLTASFGVTGYSLPWDQIGYWAVKIVTGIPEAIPVIGSPLVELLRGSASVGQSTLTRFYNLHTFVLPLLTAVFMLMHFLMIRKQGISGPL</sequence>
<evidence type="ECO:0000313" key="25">
    <source>
        <dbReference type="EMBL" id="KAK2657256.1"/>
    </source>
</evidence>
<comment type="subcellular location">
    <subcellularLocation>
        <location evidence="4">Membrane</location>
        <topology evidence="4">Multi-pass membrane protein</topology>
    </subcellularLocation>
    <subcellularLocation>
        <location evidence="21">Thylakoid</location>
    </subcellularLocation>
</comment>
<evidence type="ECO:0000256" key="17">
    <source>
        <dbReference type="ARBA" id="ARBA00023136"/>
    </source>
</evidence>
<dbReference type="PANTHER" id="PTHR19271">
    <property type="entry name" value="CYTOCHROME B"/>
    <property type="match status" value="1"/>
</dbReference>
<evidence type="ECO:0000256" key="18">
    <source>
        <dbReference type="ARBA" id="ARBA00023276"/>
    </source>
</evidence>
<dbReference type="Gene3D" id="3.10.680.10">
    <property type="entry name" value="Photosystem II CP47 reaction center protein"/>
    <property type="match status" value="1"/>
</dbReference>
<dbReference type="GO" id="GO:0022904">
    <property type="term" value="P:respiratory electron transport chain"/>
    <property type="evidence" value="ECO:0007669"/>
    <property type="project" value="InterPro"/>
</dbReference>
<accession>A0AAD9XD14</accession>
<dbReference type="InterPro" id="IPR005797">
    <property type="entry name" value="Cyt_b/b6_N"/>
</dbReference>
<evidence type="ECO:0000256" key="3">
    <source>
        <dbReference type="ARBA" id="ARBA00003068"/>
    </source>
</evidence>
<keyword evidence="12" id="KW-0249">Electron transport</keyword>
<evidence type="ECO:0000256" key="15">
    <source>
        <dbReference type="ARBA" id="ARBA00023004"/>
    </source>
</evidence>
<dbReference type="FunFam" id="1.20.810.10:FF:000001">
    <property type="entry name" value="Cytochrome b6"/>
    <property type="match status" value="1"/>
</dbReference>
<keyword evidence="17 23" id="KW-0472">Membrane</keyword>
<dbReference type="AlphaFoldDB" id="A0AAD9XD14"/>
<evidence type="ECO:0000256" key="2">
    <source>
        <dbReference type="ARBA" id="ARBA00001970"/>
    </source>
</evidence>
<evidence type="ECO:0000256" key="4">
    <source>
        <dbReference type="ARBA" id="ARBA00004141"/>
    </source>
</evidence>
<dbReference type="SUPFAM" id="SSF81342">
    <property type="entry name" value="Transmembrane di-heme cytochromes"/>
    <property type="match status" value="1"/>
</dbReference>
<evidence type="ECO:0000256" key="12">
    <source>
        <dbReference type="ARBA" id="ARBA00022982"/>
    </source>
</evidence>
<feature type="transmembrane region" description="Helical" evidence="23">
    <location>
        <begin position="276"/>
        <end position="294"/>
    </location>
</feature>
<reference evidence="25" key="1">
    <citation type="journal article" date="2023" name="Plant J.">
        <title>Genome sequences and population genomics provide insights into the demographic history, inbreeding, and mutation load of two 'living fossil' tree species of Dipteronia.</title>
        <authorList>
            <person name="Feng Y."/>
            <person name="Comes H.P."/>
            <person name="Chen J."/>
            <person name="Zhu S."/>
            <person name="Lu R."/>
            <person name="Zhang X."/>
            <person name="Li P."/>
            <person name="Qiu J."/>
            <person name="Olsen K.M."/>
            <person name="Qiu Y."/>
        </authorList>
    </citation>
    <scope>NUCLEOTIDE SEQUENCE</scope>
    <source>
        <strain evidence="25">KIB01</strain>
    </source>
</reference>
<evidence type="ECO:0000256" key="8">
    <source>
        <dbReference type="ARBA" id="ARBA00022617"/>
    </source>
</evidence>
<dbReference type="GO" id="GO:0009523">
    <property type="term" value="C:photosystem II"/>
    <property type="evidence" value="ECO:0007669"/>
    <property type="project" value="UniProtKB-KW"/>
</dbReference>
<comment type="cofactor">
    <cofactor evidence="1">
        <name>heme c</name>
        <dbReference type="ChEBI" id="CHEBI:61717"/>
    </cofactor>
</comment>
<dbReference type="GO" id="GO:0016168">
    <property type="term" value="F:chlorophyll binding"/>
    <property type="evidence" value="ECO:0007669"/>
    <property type="project" value="UniProtKB-KW"/>
</dbReference>
<keyword evidence="5" id="KW-0813">Transport</keyword>
<evidence type="ECO:0000256" key="16">
    <source>
        <dbReference type="ARBA" id="ARBA00023078"/>
    </source>
</evidence>
<dbReference type="SUPFAM" id="SSF161077">
    <property type="entry name" value="Photosystem II antenna protein-like"/>
    <property type="match status" value="1"/>
</dbReference>
<dbReference type="InterPro" id="IPR048259">
    <property type="entry name" value="Cytochrome_b_N_euk/bac"/>
</dbReference>
<protein>
    <recommendedName>
        <fullName evidence="20">Cytochrome b6</fullName>
    </recommendedName>
</protein>
<evidence type="ECO:0000259" key="24">
    <source>
        <dbReference type="PROSITE" id="PS51002"/>
    </source>
</evidence>
<dbReference type="Proteomes" id="UP001280121">
    <property type="component" value="Unassembled WGS sequence"/>
</dbReference>
<dbReference type="PANTHER" id="PTHR19271:SF16">
    <property type="entry name" value="CYTOCHROME B"/>
    <property type="match status" value="1"/>
</dbReference>
<dbReference type="Pfam" id="PF00421">
    <property type="entry name" value="PSII"/>
    <property type="match status" value="1"/>
</dbReference>
<evidence type="ECO:0000256" key="13">
    <source>
        <dbReference type="ARBA" id="ARBA00022989"/>
    </source>
</evidence>
<dbReference type="InterPro" id="IPR027387">
    <property type="entry name" value="Cytb/b6-like_sf"/>
</dbReference>
<evidence type="ECO:0000256" key="22">
    <source>
        <dbReference type="ARBA" id="ARBA00061709"/>
    </source>
</evidence>
<evidence type="ECO:0000256" key="23">
    <source>
        <dbReference type="SAM" id="Phobius"/>
    </source>
</evidence>
<keyword evidence="16" id="KW-0793">Thylakoid</keyword>
<evidence type="ECO:0000256" key="9">
    <source>
        <dbReference type="ARBA" id="ARBA00022640"/>
    </source>
</evidence>
<comment type="similarity">
    <text evidence="22">Belongs to the cytochrome b family. PetB subfamily.</text>
</comment>
<evidence type="ECO:0000256" key="21">
    <source>
        <dbReference type="ARBA" id="ARBA00060385"/>
    </source>
</evidence>
<dbReference type="Gene3D" id="1.20.810.10">
    <property type="entry name" value="Cytochrome Bc1 Complex, Chain C"/>
    <property type="match status" value="1"/>
</dbReference>
<feature type="transmembrane region" description="Helical" evidence="23">
    <location>
        <begin position="219"/>
        <end position="246"/>
    </location>
</feature>
<comment type="caution">
    <text evidence="25">The sequence shown here is derived from an EMBL/GenBank/DDBJ whole genome shotgun (WGS) entry which is preliminary data.</text>
</comment>
<evidence type="ECO:0000256" key="14">
    <source>
        <dbReference type="ARBA" id="ARBA00022991"/>
    </source>
</evidence>
<dbReference type="CDD" id="cd00284">
    <property type="entry name" value="Cytochrome_b_N"/>
    <property type="match status" value="1"/>
</dbReference>
<evidence type="ECO:0000256" key="10">
    <source>
        <dbReference type="ARBA" id="ARBA00022692"/>
    </source>
</evidence>
<evidence type="ECO:0000256" key="19">
    <source>
        <dbReference type="ARBA" id="ARBA00025834"/>
    </source>
</evidence>
<evidence type="ECO:0000256" key="20">
    <source>
        <dbReference type="ARBA" id="ARBA00035697"/>
    </source>
</evidence>
<dbReference type="InterPro" id="IPR016174">
    <property type="entry name" value="Di-haem_cyt_TM"/>
</dbReference>
<keyword evidence="13 23" id="KW-1133">Transmembrane helix</keyword>
<dbReference type="PROSITE" id="PS51002">
    <property type="entry name" value="CYTB_NTER"/>
    <property type="match status" value="1"/>
</dbReference>
<evidence type="ECO:0000256" key="6">
    <source>
        <dbReference type="ARBA" id="ARBA00022494"/>
    </source>
</evidence>
<keyword evidence="8" id="KW-0349">Heme</keyword>
<comment type="function">
    <text evidence="3">Component of the cytochrome b6-f complex, which mediates electron transfer between photosystem II (PSII) and photosystem I (PSI), cyclic electron flow around PSI, and state transitions.</text>
</comment>
<proteinExistence type="inferred from homology"/>
<dbReference type="GO" id="GO:0016491">
    <property type="term" value="F:oxidoreductase activity"/>
    <property type="evidence" value="ECO:0007669"/>
    <property type="project" value="InterPro"/>
</dbReference>
<keyword evidence="7" id="KW-0602">Photosynthesis</keyword>
<dbReference type="GO" id="GO:0046872">
    <property type="term" value="F:metal ion binding"/>
    <property type="evidence" value="ECO:0007669"/>
    <property type="project" value="UniProtKB-KW"/>
</dbReference>
<keyword evidence="10 23" id="KW-0812">Transmembrane</keyword>
<dbReference type="InterPro" id="IPR036001">
    <property type="entry name" value="PS_II_antenna-like_sf"/>
</dbReference>
<keyword evidence="15" id="KW-0408">Iron</keyword>
<dbReference type="EMBL" id="JANJYI010000003">
    <property type="protein sequence ID" value="KAK2657256.1"/>
    <property type="molecule type" value="Genomic_DNA"/>
</dbReference>
<name>A0AAD9XD14_9ROSI</name>
<evidence type="ECO:0000256" key="1">
    <source>
        <dbReference type="ARBA" id="ARBA00001926"/>
    </source>
</evidence>
<comment type="cofactor">
    <cofactor evidence="2">
        <name>heme b</name>
        <dbReference type="ChEBI" id="CHEBI:60344"/>
    </cofactor>
</comment>
<evidence type="ECO:0000256" key="5">
    <source>
        <dbReference type="ARBA" id="ARBA00022448"/>
    </source>
</evidence>
<comment type="subunit">
    <text evidence="19">The 4 large subunits of the cytochrome b6-f complex are cytochrome b6, subunit IV (17 kDa polypeptide, PetD), cytochrome f and the Rieske protein, while the 4 small subunits are PetG, PetL, PetM and PetN. The complex functions as a dimer.</text>
</comment>
<keyword evidence="18" id="KW-0604">Photosystem II</keyword>
<keyword evidence="11" id="KW-0479">Metal-binding</keyword>
<evidence type="ECO:0000256" key="11">
    <source>
        <dbReference type="ARBA" id="ARBA00022723"/>
    </source>
</evidence>
<feature type="transmembrane region" description="Helical" evidence="23">
    <location>
        <begin position="120"/>
        <end position="139"/>
    </location>
</feature>
<keyword evidence="6" id="KW-0148">Chlorophyll</keyword>
<evidence type="ECO:0000313" key="26">
    <source>
        <dbReference type="Proteomes" id="UP001280121"/>
    </source>
</evidence>
<feature type="domain" description="Cytochrome b/b6 N-terminal region profile" evidence="24">
    <location>
        <begin position="192"/>
        <end position="403"/>
    </location>
</feature>
<feature type="transmembrane region" description="Helical" evidence="23">
    <location>
        <begin position="306"/>
        <end position="326"/>
    </location>
</feature>
<keyword evidence="26" id="KW-1185">Reference proteome</keyword>
<organism evidence="25 26">
    <name type="scientific">Dipteronia dyeriana</name>
    <dbReference type="NCBI Taxonomy" id="168575"/>
    <lineage>
        <taxon>Eukaryota</taxon>
        <taxon>Viridiplantae</taxon>
        <taxon>Streptophyta</taxon>
        <taxon>Embryophyta</taxon>
        <taxon>Tracheophyta</taxon>
        <taxon>Spermatophyta</taxon>
        <taxon>Magnoliopsida</taxon>
        <taxon>eudicotyledons</taxon>
        <taxon>Gunneridae</taxon>
        <taxon>Pentapetalae</taxon>
        <taxon>rosids</taxon>
        <taxon>malvids</taxon>
        <taxon>Sapindales</taxon>
        <taxon>Sapindaceae</taxon>
        <taxon>Hippocastanoideae</taxon>
        <taxon>Acereae</taxon>
        <taxon>Dipteronia</taxon>
    </lineage>
</organism>
<keyword evidence="14" id="KW-0157">Chromophore</keyword>
<dbReference type="GO" id="GO:0009767">
    <property type="term" value="P:photosynthetic electron transport chain"/>
    <property type="evidence" value="ECO:0007669"/>
    <property type="project" value="InterPro"/>
</dbReference>
<dbReference type="InterPro" id="IPR000932">
    <property type="entry name" value="PS_antenna-like"/>
</dbReference>
<dbReference type="GO" id="GO:0009055">
    <property type="term" value="F:electron transfer activity"/>
    <property type="evidence" value="ECO:0007669"/>
    <property type="project" value="InterPro"/>
</dbReference>
<evidence type="ECO:0000256" key="7">
    <source>
        <dbReference type="ARBA" id="ARBA00022531"/>
    </source>
</evidence>
<feature type="transmembrane region" description="Helical" evidence="23">
    <location>
        <begin position="374"/>
        <end position="394"/>
    </location>
</feature>
<dbReference type="NCBIfam" id="NF002990">
    <property type="entry name" value="PRK03735.1"/>
    <property type="match status" value="1"/>
</dbReference>
<dbReference type="Pfam" id="PF00033">
    <property type="entry name" value="Cytochrome_B"/>
    <property type="match status" value="1"/>
</dbReference>
<gene>
    <name evidence="25" type="ORF">Ddye_010308</name>
</gene>
<keyword evidence="9" id="KW-0934">Plastid</keyword>
<dbReference type="InterPro" id="IPR023530">
    <property type="entry name" value="Cyt_B6_PetB"/>
</dbReference>
<dbReference type="HAMAP" id="MF_00633">
    <property type="entry name" value="Cytb6_f_cytb6"/>
    <property type="match status" value="1"/>
</dbReference>